<feature type="transmembrane region" description="Helical" evidence="7">
    <location>
        <begin position="97"/>
        <end position="116"/>
    </location>
</feature>
<protein>
    <submittedName>
        <fullName evidence="9">MFS transporter</fullName>
    </submittedName>
</protein>
<evidence type="ECO:0000259" key="8">
    <source>
        <dbReference type="PROSITE" id="PS50850"/>
    </source>
</evidence>
<keyword evidence="5 7" id="KW-0472">Membrane</keyword>
<dbReference type="Pfam" id="PF07690">
    <property type="entry name" value="MFS_1"/>
    <property type="match status" value="1"/>
</dbReference>
<dbReference type="EMBL" id="VJZC01001096">
    <property type="protein sequence ID" value="MPY65057.1"/>
    <property type="molecule type" value="Genomic_DNA"/>
</dbReference>
<gene>
    <name evidence="9" type="ORF">FNH08_50360</name>
</gene>
<dbReference type="RefSeq" id="WP_152778729.1">
    <property type="nucleotide sequence ID" value="NZ_VJZC01001096.1"/>
</dbReference>
<evidence type="ECO:0000256" key="2">
    <source>
        <dbReference type="ARBA" id="ARBA00022448"/>
    </source>
</evidence>
<evidence type="ECO:0000256" key="7">
    <source>
        <dbReference type="SAM" id="Phobius"/>
    </source>
</evidence>
<dbReference type="OrthoDB" id="9781469at2"/>
<dbReference type="GO" id="GO:0022857">
    <property type="term" value="F:transmembrane transporter activity"/>
    <property type="evidence" value="ECO:0007669"/>
    <property type="project" value="InterPro"/>
</dbReference>
<dbReference type="GO" id="GO:0046677">
    <property type="term" value="P:response to antibiotic"/>
    <property type="evidence" value="ECO:0007669"/>
    <property type="project" value="UniProtKB-KW"/>
</dbReference>
<feature type="transmembrane region" description="Helical" evidence="7">
    <location>
        <begin position="34"/>
        <end position="57"/>
    </location>
</feature>
<evidence type="ECO:0000256" key="4">
    <source>
        <dbReference type="ARBA" id="ARBA00022989"/>
    </source>
</evidence>
<keyword evidence="10" id="KW-1185">Reference proteome</keyword>
<comment type="caution">
    <text evidence="9">The sequence shown here is derived from an EMBL/GenBank/DDBJ whole genome shotgun (WGS) entry which is preliminary data.</text>
</comment>
<feature type="transmembrane region" description="Helical" evidence="7">
    <location>
        <begin position="168"/>
        <end position="186"/>
    </location>
</feature>
<evidence type="ECO:0000313" key="10">
    <source>
        <dbReference type="Proteomes" id="UP000400924"/>
    </source>
</evidence>
<feature type="transmembrane region" description="Helical" evidence="7">
    <location>
        <begin position="193"/>
        <end position="211"/>
    </location>
</feature>
<dbReference type="Gene3D" id="1.20.1250.20">
    <property type="entry name" value="MFS general substrate transporter like domains"/>
    <property type="match status" value="1"/>
</dbReference>
<feature type="non-terminal residue" evidence="9">
    <location>
        <position position="1"/>
    </location>
</feature>
<dbReference type="PANTHER" id="PTHR42718:SF9">
    <property type="entry name" value="MAJOR FACILITATOR SUPERFAMILY MULTIDRUG TRANSPORTER MFSC"/>
    <property type="match status" value="1"/>
</dbReference>
<evidence type="ECO:0000256" key="6">
    <source>
        <dbReference type="ARBA" id="ARBA00023251"/>
    </source>
</evidence>
<organism evidence="9 10">
    <name type="scientific">Streptomyces spongiae</name>
    <dbReference type="NCBI Taxonomy" id="565072"/>
    <lineage>
        <taxon>Bacteria</taxon>
        <taxon>Bacillati</taxon>
        <taxon>Actinomycetota</taxon>
        <taxon>Actinomycetes</taxon>
        <taxon>Kitasatosporales</taxon>
        <taxon>Streptomycetaceae</taxon>
        <taxon>Streptomyces</taxon>
    </lineage>
</organism>
<feature type="transmembrane region" description="Helical" evidence="7">
    <location>
        <begin position="64"/>
        <end position="85"/>
    </location>
</feature>
<dbReference type="GO" id="GO:0005886">
    <property type="term" value="C:plasma membrane"/>
    <property type="evidence" value="ECO:0007669"/>
    <property type="project" value="UniProtKB-SubCell"/>
</dbReference>
<dbReference type="PROSITE" id="PS50850">
    <property type="entry name" value="MFS"/>
    <property type="match status" value="1"/>
</dbReference>
<reference evidence="9 10" key="1">
    <citation type="submission" date="2019-07" db="EMBL/GenBank/DDBJ databases">
        <title>New species of Amycolatopsis and Streptomyces.</title>
        <authorList>
            <person name="Duangmal K."/>
            <person name="Teo W.F.A."/>
            <person name="Lipun K."/>
        </authorList>
    </citation>
    <scope>NUCLEOTIDE SEQUENCE [LARGE SCALE GENOMIC DNA]</scope>
    <source>
        <strain evidence="9 10">NBRC 106415</strain>
    </source>
</reference>
<keyword evidence="6" id="KW-0046">Antibiotic resistance</keyword>
<dbReference type="Proteomes" id="UP000400924">
    <property type="component" value="Unassembled WGS sequence"/>
</dbReference>
<proteinExistence type="predicted"/>
<keyword evidence="4 7" id="KW-1133">Transmembrane helix</keyword>
<evidence type="ECO:0000256" key="3">
    <source>
        <dbReference type="ARBA" id="ARBA00022692"/>
    </source>
</evidence>
<feature type="domain" description="Major facilitator superfamily (MFS) profile" evidence="8">
    <location>
        <begin position="1"/>
        <end position="216"/>
    </location>
</feature>
<dbReference type="InterPro" id="IPR036259">
    <property type="entry name" value="MFS_trans_sf"/>
</dbReference>
<comment type="subcellular location">
    <subcellularLocation>
        <location evidence="1">Cell membrane</location>
        <topology evidence="1">Multi-pass membrane protein</topology>
    </subcellularLocation>
</comment>
<sequence>AVAVVAAVAFLLLEARSPHPVVPLGLFRTRAVAVAVAAGAAVSVAFYGTVFVFSLFFQQVQHRSALAAGLMFLPMTGLIAVTNIAAGRLTSHRGPRLPMLVGQSLAAAGLLLLLYVDEDTPSMAVAALLVPTALGCALSVPPLTAAMMDAVPPSRAGLAAGVLNSARQVAAGLGIAVFGTLLAGGFEPGMRQSLALGAGLLTATALATVGLRPSGTVT</sequence>
<dbReference type="InterPro" id="IPR020846">
    <property type="entry name" value="MFS_dom"/>
</dbReference>
<evidence type="ECO:0000256" key="1">
    <source>
        <dbReference type="ARBA" id="ARBA00004651"/>
    </source>
</evidence>
<keyword evidence="3 7" id="KW-0812">Transmembrane</keyword>
<name>A0A5N8Y0D4_9ACTN</name>
<keyword evidence="2" id="KW-0813">Transport</keyword>
<dbReference type="AlphaFoldDB" id="A0A5N8Y0D4"/>
<accession>A0A5N8Y0D4</accession>
<evidence type="ECO:0000256" key="5">
    <source>
        <dbReference type="ARBA" id="ARBA00023136"/>
    </source>
</evidence>
<feature type="transmembrane region" description="Helical" evidence="7">
    <location>
        <begin position="123"/>
        <end position="148"/>
    </location>
</feature>
<dbReference type="InterPro" id="IPR011701">
    <property type="entry name" value="MFS"/>
</dbReference>
<dbReference type="PANTHER" id="PTHR42718">
    <property type="entry name" value="MAJOR FACILITATOR SUPERFAMILY MULTIDRUG TRANSPORTER MFSC"/>
    <property type="match status" value="1"/>
</dbReference>
<evidence type="ECO:0000313" key="9">
    <source>
        <dbReference type="EMBL" id="MPY65057.1"/>
    </source>
</evidence>
<dbReference type="SUPFAM" id="SSF103473">
    <property type="entry name" value="MFS general substrate transporter"/>
    <property type="match status" value="1"/>
</dbReference>